<dbReference type="KEGG" id="vg:9829307"/>
<feature type="domain" description="dUTPase-like" evidence="5">
    <location>
        <begin position="200"/>
        <end position="297"/>
    </location>
</feature>
<sequence>MTDFCHPTDMGARQSKSPMVLVGVNGAQPGDSRTSEDGWSVKIGTSASVPRLLLTNVRELNLSPGAESATDGSGFYVAKVPLGVRLVLPEGYAAILHAMVHPAFEITPGYCCANGVIDSGYRGTIAAVLAVSREDSAIFPPGSIKLCLSIIKLASSPLGLTTPVFTRRDPLAPSKGRVYYIGRCDDVPDCLEDIVGEETAFIPRRAEDAGLDVVARRRLEIPAGESYILQPSLRFLHSPVAGTCCFFGRSSLNARGLVVVPSLWRHGTECRFRFINMTGESFVIQPGARIAQLVIAERECELAWVRADAVDHDADPFPTTEERDCACGIPCDAPRFCFTDSYETDAPASVRGEGGFGSTGV</sequence>
<keyword evidence="2" id="KW-0378">Hydrolase</keyword>
<keyword evidence="1" id="KW-0479">Metal-binding</keyword>
<evidence type="ECO:0000256" key="2">
    <source>
        <dbReference type="ARBA" id="ARBA00022801"/>
    </source>
</evidence>
<evidence type="ECO:0000313" key="7">
    <source>
        <dbReference type="Proteomes" id="UP000127069"/>
    </source>
</evidence>
<dbReference type="Gene3D" id="2.70.40.10">
    <property type="match status" value="2"/>
</dbReference>
<accession>E2IUC0</accession>
<gene>
    <name evidence="6" type="primary">UL50</name>
</gene>
<evidence type="ECO:0000256" key="3">
    <source>
        <dbReference type="ARBA" id="ARBA00022842"/>
    </source>
</evidence>
<dbReference type="Pfam" id="PF00692">
    <property type="entry name" value="dUTPase"/>
    <property type="match status" value="1"/>
</dbReference>
<protein>
    <submittedName>
        <fullName evidence="6">Deoxyuridine triphosphatase</fullName>
    </submittedName>
</protein>
<proteinExistence type="inferred from homology"/>
<organism evidence="6 7">
    <name type="scientific">Saimiriine herpesvirus 1 (strain MV-5-4-PSL)</name>
    <name type="common">SaHV-1</name>
    <name type="synonym">Marmoset herpesvirus</name>
    <dbReference type="NCBI Taxonomy" id="10353"/>
    <lineage>
        <taxon>Viruses</taxon>
        <taxon>Duplodnaviria</taxon>
        <taxon>Heunggongvirae</taxon>
        <taxon>Peploviricota</taxon>
        <taxon>Herviviricetes</taxon>
        <taxon>Herpesvirales</taxon>
        <taxon>Orthoherpesviridae</taxon>
        <taxon>Alphaherpesvirinae</taxon>
        <taxon>Simplexvirus</taxon>
        <taxon>Simplexvirus saimiriinealpha1</taxon>
    </lineage>
</organism>
<keyword evidence="3" id="KW-0460">Magnesium</keyword>
<dbReference type="InterPro" id="IPR034745">
    <property type="entry name" value="HSV_DUT"/>
</dbReference>
<organismHost>
    <name type="scientific">Saimiri</name>
    <name type="common">squirrel monkeys</name>
    <dbReference type="NCBI Taxonomy" id="9520"/>
</organismHost>
<organismHost>
    <name type="scientific">Callithrix</name>
    <dbReference type="NCBI Taxonomy" id="9481"/>
</organismHost>
<evidence type="ECO:0000256" key="1">
    <source>
        <dbReference type="ARBA" id="ARBA00022723"/>
    </source>
</evidence>
<evidence type="ECO:0000313" key="6">
    <source>
        <dbReference type="EMBL" id="ADO13778.1"/>
    </source>
</evidence>
<dbReference type="OrthoDB" id="13493at10239"/>
<keyword evidence="4" id="KW-0546">Nucleotide metabolism</keyword>
<dbReference type="InterPro" id="IPR036157">
    <property type="entry name" value="dUTPase-like_sf"/>
</dbReference>
<dbReference type="Proteomes" id="UP000127069">
    <property type="component" value="Segment"/>
</dbReference>
<name>E2IUC0_SHV1</name>
<keyword evidence="7" id="KW-1185">Reference proteome</keyword>
<dbReference type="GO" id="GO:0004170">
    <property type="term" value="F:dUTP diphosphatase activity"/>
    <property type="evidence" value="ECO:0007669"/>
    <property type="project" value="InterPro"/>
</dbReference>
<dbReference type="GO" id="GO:0046080">
    <property type="term" value="P:dUTP metabolic process"/>
    <property type="evidence" value="ECO:0007669"/>
    <property type="project" value="InterPro"/>
</dbReference>
<dbReference type="GO" id="GO:0046872">
    <property type="term" value="F:metal ion binding"/>
    <property type="evidence" value="ECO:0007669"/>
    <property type="project" value="UniProtKB-KW"/>
</dbReference>
<dbReference type="HAMAP" id="MF_04031">
    <property type="entry name" value="HSV_DUT"/>
    <property type="match status" value="1"/>
</dbReference>
<reference evidence="6 7" key="1">
    <citation type="journal article" date="2011" name="Virology">
        <title>Structure and sequence of the saimiriine herpesvirus 1 genome.</title>
        <authorList>
            <person name="Tyler S."/>
            <person name="Severini A."/>
            <person name="Black D."/>
            <person name="Walker M."/>
            <person name="Eberle R."/>
        </authorList>
    </citation>
    <scope>NUCLEOTIDE SEQUENCE [LARGE SCALE GENOMIC DNA]</scope>
    <source>
        <strain evidence="6">MV 5-4</strain>
    </source>
</reference>
<evidence type="ECO:0000256" key="4">
    <source>
        <dbReference type="ARBA" id="ARBA00023080"/>
    </source>
</evidence>
<dbReference type="SUPFAM" id="SSF51283">
    <property type="entry name" value="dUTPase-like"/>
    <property type="match status" value="2"/>
</dbReference>
<dbReference type="RefSeq" id="YP_003933790.1">
    <property type="nucleotide sequence ID" value="NC_014567.1"/>
</dbReference>
<dbReference type="InterPro" id="IPR029054">
    <property type="entry name" value="dUTPase-like"/>
</dbReference>
<evidence type="ECO:0000259" key="5">
    <source>
        <dbReference type="Pfam" id="PF00692"/>
    </source>
</evidence>
<dbReference type="EMBL" id="HM625781">
    <property type="protein sequence ID" value="ADO13778.1"/>
    <property type="molecule type" value="Genomic_DNA"/>
</dbReference>
<dbReference type="GeneID" id="9829307"/>